<reference evidence="4 5" key="1">
    <citation type="submission" date="2017-04" db="EMBL/GenBank/DDBJ databases">
        <title>Novel microbial lineages endemic to geothermal iron-oxide mats fill important gaps in the evolutionary history of Archaea.</title>
        <authorList>
            <person name="Jay Z.J."/>
            <person name="Beam J.P."/>
            <person name="Dlakic M."/>
            <person name="Rusch D.B."/>
            <person name="Kozubal M.A."/>
            <person name="Inskeep W.P."/>
        </authorList>
    </citation>
    <scope>NUCLEOTIDE SEQUENCE [LARGE SCALE GENOMIC DNA]</scope>
    <source>
        <strain evidence="4">ECH_B_SAG-M15</strain>
    </source>
</reference>
<dbReference type="GO" id="GO:0022904">
    <property type="term" value="P:respiratory electron transport chain"/>
    <property type="evidence" value="ECO:0007669"/>
    <property type="project" value="TreeGrafter"/>
</dbReference>
<feature type="transmembrane region" description="Helical" evidence="1">
    <location>
        <begin position="458"/>
        <end position="481"/>
    </location>
</feature>
<feature type="transmembrane region" description="Helical" evidence="1">
    <location>
        <begin position="241"/>
        <end position="265"/>
    </location>
</feature>
<dbReference type="AlphaFoldDB" id="A0A2R6AZT1"/>
<dbReference type="InterPro" id="IPR000883">
    <property type="entry name" value="Cyt_C_Oxase_1"/>
</dbReference>
<dbReference type="PANTHER" id="PTHR10422">
    <property type="entry name" value="CYTOCHROME C OXIDASE SUBUNIT 1"/>
    <property type="match status" value="1"/>
</dbReference>
<sequence length="861" mass="95482">MASTPQGARKPNLLTAIFQWDKDWASRVFMVTLVFAVVWYIVGAADAMLVRLQESSLGLTGEPITTPWSYYAGLTLHAERDLFGFAQQLEMGIFVFLTIRLLGVEPRAKWLMWTSIILINASIFLFEGPVILSHLSFIDSYFAATGWDSLSPLGVPGYSGYGVSPLWWWGWLALEASTFLWGAWTFYMVAKSHKKLNYVMYYVLGTVILYVMGYAVLAVATNWEMLAYYIPVNINSLYDQFIFWFYGHSIVYMLFLPAVTALYFLVPTLVNREIYSDRLAKVSAILYVAFSNIVPIHHLYNAVFPYWVNILQEVMTYGVVVPSMMTFFNLWATAKGVKQITWSVPAAFTAMSFAGAIAAGVTGVANATVSFDSVIHNSMWVPAHFHAMIMLMIAPGAYALLYILVPWVTGRLWYSVRLAWAHFWLTLVGSVGVVMFFSDEGISGILRRSMIYPRISSIVVDEVGATIFAVIVGLGALALVLNTLQTIFRGRTLDTSKLGVLELVSAAAASTVSGPYSTPEPPKLKVDHRLKLRAEYTWVAVGVLLLALTAVSTLPEAVYVGGAIINVPKAYFDPPVENVTLLAHQYYWNFTVGNTSTLDFFVVNPGEKVLIRGTVAKGNGLANFYMPLFSDRVVDYQLYQEYYSYIWFTAPTQPGVYGFMNGEYNGPFYTYMGGEMLVMPPGGVLSSTQLESYLRSTSSDPYTPPVELIQGGVSLTMSTLGNWNNTVPAPTLIASEGSEVNLSFEVSLSALTSYSNYVFNLTQVNTTKTVEAYLTEHGGRLPFSIELLHINPQGETSIVQSITPTLGTNTLSFRVEPGIYVYGVIQPIAYEFNPYGLSNQFNGYDQGYITALWGAVLVTQP</sequence>
<evidence type="ECO:0000256" key="1">
    <source>
        <dbReference type="SAM" id="Phobius"/>
    </source>
</evidence>
<dbReference type="GO" id="GO:0009060">
    <property type="term" value="P:aerobic respiration"/>
    <property type="evidence" value="ECO:0007669"/>
    <property type="project" value="InterPro"/>
</dbReference>
<feature type="transmembrane region" description="Helical" evidence="1">
    <location>
        <begin position="417"/>
        <end position="438"/>
    </location>
</feature>
<feature type="transmembrane region" description="Helical" evidence="1">
    <location>
        <begin position="110"/>
        <end position="132"/>
    </location>
</feature>
<dbReference type="SUPFAM" id="SSF81442">
    <property type="entry name" value="Cytochrome c oxidase subunit I-like"/>
    <property type="match status" value="1"/>
</dbReference>
<evidence type="ECO:0000259" key="3">
    <source>
        <dbReference type="PROSITE" id="PS50857"/>
    </source>
</evidence>
<dbReference type="PROSITE" id="PS50855">
    <property type="entry name" value="COX1"/>
    <property type="match status" value="1"/>
</dbReference>
<evidence type="ECO:0008006" key="6">
    <source>
        <dbReference type="Google" id="ProtNLM"/>
    </source>
</evidence>
<evidence type="ECO:0000259" key="2">
    <source>
        <dbReference type="PROSITE" id="PS50855"/>
    </source>
</evidence>
<dbReference type="GO" id="GO:0016020">
    <property type="term" value="C:membrane"/>
    <property type="evidence" value="ECO:0007669"/>
    <property type="project" value="InterPro"/>
</dbReference>
<feature type="transmembrane region" description="Helical" evidence="1">
    <location>
        <begin position="166"/>
        <end position="187"/>
    </location>
</feature>
<dbReference type="GO" id="GO:0020037">
    <property type="term" value="F:heme binding"/>
    <property type="evidence" value="ECO:0007669"/>
    <property type="project" value="InterPro"/>
</dbReference>
<name>A0A2R6AZT1_9ARCH</name>
<dbReference type="InterPro" id="IPR008972">
    <property type="entry name" value="Cupredoxin"/>
</dbReference>
<evidence type="ECO:0000313" key="4">
    <source>
        <dbReference type="EMBL" id="PSN91905.1"/>
    </source>
</evidence>
<gene>
    <name evidence="4" type="ORF">B9Q08_02015</name>
</gene>
<feature type="transmembrane region" description="Helical" evidence="1">
    <location>
        <begin position="385"/>
        <end position="405"/>
    </location>
</feature>
<feature type="transmembrane region" description="Helical" evidence="1">
    <location>
        <begin position="536"/>
        <end position="554"/>
    </location>
</feature>
<dbReference type="GO" id="GO:0015990">
    <property type="term" value="P:electron transport coupled proton transport"/>
    <property type="evidence" value="ECO:0007669"/>
    <property type="project" value="TreeGrafter"/>
</dbReference>
<dbReference type="PROSITE" id="PS50857">
    <property type="entry name" value="COX2_CUA"/>
    <property type="match status" value="1"/>
</dbReference>
<dbReference type="InterPro" id="IPR002429">
    <property type="entry name" value="CcO_II-like_C"/>
</dbReference>
<dbReference type="PANTHER" id="PTHR10422:SF18">
    <property type="entry name" value="CYTOCHROME C OXIDASE SUBUNIT 1"/>
    <property type="match status" value="1"/>
</dbReference>
<dbReference type="InterPro" id="IPR023616">
    <property type="entry name" value="Cyt_c_oxase-like_su1_dom"/>
</dbReference>
<dbReference type="GO" id="GO:0004129">
    <property type="term" value="F:cytochrome-c oxidase activity"/>
    <property type="evidence" value="ECO:0007669"/>
    <property type="project" value="InterPro"/>
</dbReference>
<accession>A0A2R6AZT1</accession>
<feature type="transmembrane region" description="Helical" evidence="1">
    <location>
        <begin position="28"/>
        <end position="50"/>
    </location>
</feature>
<feature type="transmembrane region" description="Helical" evidence="1">
    <location>
        <begin position="314"/>
        <end position="332"/>
    </location>
</feature>
<organism evidence="4 5">
    <name type="scientific">Candidatus Marsarchaeota G2 archaeon ECH_B_SAG-M15</name>
    <dbReference type="NCBI Taxonomy" id="1978162"/>
    <lineage>
        <taxon>Archaea</taxon>
        <taxon>Candidatus Marsarchaeota</taxon>
        <taxon>Candidatus Marsarchaeota group 2</taxon>
    </lineage>
</organism>
<dbReference type="InterPro" id="IPR036927">
    <property type="entry name" value="Cyt_c_oxase-like_su1_sf"/>
</dbReference>
<proteinExistence type="predicted"/>
<keyword evidence="1" id="KW-0812">Transmembrane</keyword>
<dbReference type="PRINTS" id="PR01165">
    <property type="entry name" value="CYCOXIDASEI"/>
</dbReference>
<keyword evidence="1" id="KW-0472">Membrane</keyword>
<comment type="caution">
    <text evidence="4">The sequence shown here is derived from an EMBL/GenBank/DDBJ whole genome shotgun (WGS) entry which is preliminary data.</text>
</comment>
<dbReference type="GO" id="GO:0005507">
    <property type="term" value="F:copper ion binding"/>
    <property type="evidence" value="ECO:0007669"/>
    <property type="project" value="InterPro"/>
</dbReference>
<feature type="transmembrane region" description="Helical" evidence="1">
    <location>
        <begin position="82"/>
        <end position="103"/>
    </location>
</feature>
<dbReference type="Proteomes" id="UP000240490">
    <property type="component" value="Unassembled WGS sequence"/>
</dbReference>
<feature type="transmembrane region" description="Helical" evidence="1">
    <location>
        <begin position="199"/>
        <end position="221"/>
    </location>
</feature>
<feature type="domain" description="Cytochrome oxidase subunit II copper A binding" evidence="3">
    <location>
        <begin position="574"/>
        <end position="696"/>
    </location>
</feature>
<dbReference type="Gene3D" id="1.20.210.10">
    <property type="entry name" value="Cytochrome c oxidase-like, subunit I domain"/>
    <property type="match status" value="1"/>
</dbReference>
<feature type="transmembrane region" description="Helical" evidence="1">
    <location>
        <begin position="285"/>
        <end position="308"/>
    </location>
</feature>
<dbReference type="CDD" id="cd00919">
    <property type="entry name" value="Heme_Cu_Oxidase_I"/>
    <property type="match status" value="1"/>
</dbReference>
<dbReference type="EMBL" id="NEXJ01000035">
    <property type="protein sequence ID" value="PSN91905.1"/>
    <property type="molecule type" value="Genomic_DNA"/>
</dbReference>
<dbReference type="Gene3D" id="2.60.40.420">
    <property type="entry name" value="Cupredoxins - blue copper proteins"/>
    <property type="match status" value="1"/>
</dbReference>
<protein>
    <recommendedName>
        <fullName evidence="6">Cytochrome oxidase subunit I profile domain-containing protein</fullName>
    </recommendedName>
</protein>
<dbReference type="Pfam" id="PF00115">
    <property type="entry name" value="COX1"/>
    <property type="match status" value="1"/>
</dbReference>
<feature type="domain" description="Cytochrome oxidase subunit I profile" evidence="2">
    <location>
        <begin position="27"/>
        <end position="494"/>
    </location>
</feature>
<evidence type="ECO:0000313" key="5">
    <source>
        <dbReference type="Proteomes" id="UP000240490"/>
    </source>
</evidence>
<keyword evidence="1" id="KW-1133">Transmembrane helix</keyword>
<feature type="transmembrane region" description="Helical" evidence="1">
    <location>
        <begin position="344"/>
        <end position="365"/>
    </location>
</feature>